<dbReference type="Pfam" id="PF07659">
    <property type="entry name" value="DUF1599"/>
    <property type="match status" value="1"/>
</dbReference>
<organism evidence="2">
    <name type="scientific">Siphoviridae sp. ctLOE2</name>
    <dbReference type="NCBI Taxonomy" id="2825454"/>
    <lineage>
        <taxon>Viruses</taxon>
        <taxon>Duplodnaviria</taxon>
        <taxon>Heunggongvirae</taxon>
        <taxon>Uroviricota</taxon>
        <taxon>Caudoviricetes</taxon>
    </lineage>
</organism>
<dbReference type="InterPro" id="IPR011630">
    <property type="entry name" value="DUF1599"/>
</dbReference>
<protein>
    <submittedName>
        <fullName evidence="2">Nucleotide modification associated domain 1</fullName>
    </submittedName>
</protein>
<feature type="domain" description="Nucleotide modification associated" evidence="1">
    <location>
        <begin position="23"/>
        <end position="84"/>
    </location>
</feature>
<reference evidence="2" key="1">
    <citation type="journal article" date="2021" name="Proc. Natl. Acad. Sci. U.S.A.">
        <title>A Catalog of Tens of Thousands of Viruses from Human Metagenomes Reveals Hidden Associations with Chronic Diseases.</title>
        <authorList>
            <person name="Tisza M.J."/>
            <person name="Buck C.B."/>
        </authorList>
    </citation>
    <scope>NUCLEOTIDE SEQUENCE</scope>
    <source>
        <strain evidence="2">CtLOE2</strain>
    </source>
</reference>
<evidence type="ECO:0000313" key="2">
    <source>
        <dbReference type="EMBL" id="DAE05502.1"/>
    </source>
</evidence>
<dbReference type="EMBL" id="BK015411">
    <property type="protein sequence ID" value="DAE05502.1"/>
    <property type="molecule type" value="Genomic_DNA"/>
</dbReference>
<sequence length="369" mass="43212">MTKITKENMQKAHDELLQTFVNKNADYGNSFESSLEEYGLIAALIRMEDKMGRLRTLIKSEAKVKDESISDTLRDLSNYALMASVWFDHKDDDDHPASERVKDLGFYSGIRIFKPGEKERFYDPESTEPTGEIEIQNAEQLRLYLNIHKEKGAIIVAAGIGRDLFYRIDFTEFYRYIKELRGVSFDESDKFEIYFNVRNDKLNKKIYVRTNDTYNTYMFHDIKSFETAINQFIAYKQYLLDKAPHPQNIKLLIQVESDRQKSNILKPRVRIDDAFVKLMLSDYNNINYYGSHSDNVKSYLNKQFIYDMFEGTTDPKYGKYYTVLSEKYGLSMISTVDATLERFLSKTFLDSFQRKLDSGCNVKLVQISQ</sequence>
<proteinExistence type="predicted"/>
<accession>A0A8S5PEK4</accession>
<name>A0A8S5PEK4_9CAUD</name>
<evidence type="ECO:0000259" key="1">
    <source>
        <dbReference type="Pfam" id="PF07659"/>
    </source>
</evidence>